<evidence type="ECO:0000313" key="2">
    <source>
        <dbReference type="Proteomes" id="UP000678393"/>
    </source>
</evidence>
<dbReference type="AlphaFoldDB" id="A0A8S4A5N0"/>
<organism evidence="1 2">
    <name type="scientific">Candidula unifasciata</name>
    <dbReference type="NCBI Taxonomy" id="100452"/>
    <lineage>
        <taxon>Eukaryota</taxon>
        <taxon>Metazoa</taxon>
        <taxon>Spiralia</taxon>
        <taxon>Lophotrochozoa</taxon>
        <taxon>Mollusca</taxon>
        <taxon>Gastropoda</taxon>
        <taxon>Heterobranchia</taxon>
        <taxon>Euthyneura</taxon>
        <taxon>Panpulmonata</taxon>
        <taxon>Eupulmonata</taxon>
        <taxon>Stylommatophora</taxon>
        <taxon>Helicina</taxon>
        <taxon>Helicoidea</taxon>
        <taxon>Geomitridae</taxon>
        <taxon>Candidula</taxon>
    </lineage>
</organism>
<evidence type="ECO:0000313" key="1">
    <source>
        <dbReference type="EMBL" id="CAG5133681.1"/>
    </source>
</evidence>
<keyword evidence="2" id="KW-1185">Reference proteome</keyword>
<comment type="caution">
    <text evidence="1">The sequence shown here is derived from an EMBL/GenBank/DDBJ whole genome shotgun (WGS) entry which is preliminary data.</text>
</comment>
<accession>A0A8S4A5N0</accession>
<dbReference type="Proteomes" id="UP000678393">
    <property type="component" value="Unassembled WGS sequence"/>
</dbReference>
<dbReference type="EMBL" id="CAJHNH020006412">
    <property type="protein sequence ID" value="CAG5133681.1"/>
    <property type="molecule type" value="Genomic_DNA"/>
</dbReference>
<proteinExistence type="predicted"/>
<feature type="non-terminal residue" evidence="1">
    <location>
        <position position="85"/>
    </location>
</feature>
<reference evidence="1" key="1">
    <citation type="submission" date="2021-04" db="EMBL/GenBank/DDBJ databases">
        <authorList>
            <consortium name="Molecular Ecology Group"/>
        </authorList>
    </citation>
    <scope>NUCLEOTIDE SEQUENCE</scope>
</reference>
<name>A0A8S4A5N0_9EUPU</name>
<feature type="non-terminal residue" evidence="1">
    <location>
        <position position="1"/>
    </location>
</feature>
<gene>
    <name evidence="1" type="ORF">CUNI_LOCUS19239</name>
</gene>
<protein>
    <submittedName>
        <fullName evidence="1">Uncharacterized protein</fullName>
    </submittedName>
</protein>
<sequence length="85" mass="10119">STLPSKHSILRTRGRMTQHTMILMMRVMGLRRTTRHQKLWDITFISWHISCHNITENWPTCCGLEEVTFLVTRPWNTTTTTLHRL</sequence>